<sequence>MGNKPTRKKYSKEFKLDVIQQSYLRDNIRELAGELGLRPALIYKWRAAYEQRAGSDTPVFTGQGVAAMSPEQQEIAHLKRQLADAKMERDILKKAIGIFGKSDG</sequence>
<dbReference type="OrthoDB" id="884299at2"/>
<dbReference type="GO" id="GO:0004803">
    <property type="term" value="F:transposase activity"/>
    <property type="evidence" value="ECO:0007669"/>
    <property type="project" value="InterPro"/>
</dbReference>
<dbReference type="InterPro" id="IPR051839">
    <property type="entry name" value="RD_transcriptional_regulator"/>
</dbReference>
<dbReference type="RefSeq" id="WP_142454132.1">
    <property type="nucleotide sequence ID" value="NZ_FXTP01000006.1"/>
</dbReference>
<dbReference type="Proteomes" id="UP000317557">
    <property type="component" value="Unassembled WGS sequence"/>
</dbReference>
<keyword evidence="2" id="KW-1185">Reference proteome</keyword>
<dbReference type="GO" id="GO:0006313">
    <property type="term" value="P:DNA transposition"/>
    <property type="evidence" value="ECO:0007669"/>
    <property type="project" value="InterPro"/>
</dbReference>
<dbReference type="PANTHER" id="PTHR33215">
    <property type="entry name" value="PROTEIN DISTAL ANTENNA"/>
    <property type="match status" value="1"/>
</dbReference>
<evidence type="ECO:0000313" key="2">
    <source>
        <dbReference type="Proteomes" id="UP000317557"/>
    </source>
</evidence>
<proteinExistence type="predicted"/>
<accession>A0A521CS62</accession>
<dbReference type="Pfam" id="PF01527">
    <property type="entry name" value="HTH_Tnp_1"/>
    <property type="match status" value="1"/>
</dbReference>
<name>A0A521CS62_9BACT</name>
<evidence type="ECO:0000313" key="1">
    <source>
        <dbReference type="EMBL" id="SMO62238.1"/>
    </source>
</evidence>
<gene>
    <name evidence="1" type="ORF">SAMN06265219_106105</name>
</gene>
<dbReference type="EMBL" id="FXTP01000006">
    <property type="protein sequence ID" value="SMO62238.1"/>
    <property type="molecule type" value="Genomic_DNA"/>
</dbReference>
<dbReference type="AlphaFoldDB" id="A0A521CS62"/>
<dbReference type="InterPro" id="IPR009057">
    <property type="entry name" value="Homeodomain-like_sf"/>
</dbReference>
<dbReference type="Gene3D" id="1.10.10.60">
    <property type="entry name" value="Homeodomain-like"/>
    <property type="match status" value="1"/>
</dbReference>
<dbReference type="InterPro" id="IPR002514">
    <property type="entry name" value="Transposase_8"/>
</dbReference>
<dbReference type="SUPFAM" id="SSF46689">
    <property type="entry name" value="Homeodomain-like"/>
    <property type="match status" value="1"/>
</dbReference>
<dbReference type="GO" id="GO:0003677">
    <property type="term" value="F:DNA binding"/>
    <property type="evidence" value="ECO:0007669"/>
    <property type="project" value="InterPro"/>
</dbReference>
<dbReference type="PANTHER" id="PTHR33215:SF13">
    <property type="entry name" value="PROTEIN DISTAL ANTENNA"/>
    <property type="match status" value="1"/>
</dbReference>
<reference evidence="1 2" key="1">
    <citation type="submission" date="2017-05" db="EMBL/GenBank/DDBJ databases">
        <authorList>
            <person name="Varghese N."/>
            <person name="Submissions S."/>
        </authorList>
    </citation>
    <scope>NUCLEOTIDE SEQUENCE [LARGE SCALE GENOMIC DNA]</scope>
    <source>
        <strain evidence="1 2">DSM 21985</strain>
    </source>
</reference>
<protein>
    <submittedName>
        <fullName evidence="1">Transposase</fullName>
    </submittedName>
</protein>
<organism evidence="1 2">
    <name type="scientific">Gracilimonas mengyeensis</name>
    <dbReference type="NCBI Taxonomy" id="1302730"/>
    <lineage>
        <taxon>Bacteria</taxon>
        <taxon>Pseudomonadati</taxon>
        <taxon>Balneolota</taxon>
        <taxon>Balneolia</taxon>
        <taxon>Balneolales</taxon>
        <taxon>Balneolaceae</taxon>
        <taxon>Gracilimonas</taxon>
    </lineage>
</organism>